<comment type="caution">
    <text evidence="5">The sequence shown here is derived from an EMBL/GenBank/DDBJ whole genome shotgun (WGS) entry which is preliminary data.</text>
</comment>
<dbReference type="GO" id="GO:0005635">
    <property type="term" value="C:nuclear envelope"/>
    <property type="evidence" value="ECO:0007669"/>
    <property type="project" value="UniProtKB-ARBA"/>
</dbReference>
<dbReference type="AlphaFoldDB" id="A0AAD5TSU6"/>
<protein>
    <recommendedName>
        <fullName evidence="2 3">Nuclear transport factor 2</fullName>
        <shortName evidence="3">NTF-2</shortName>
    </recommendedName>
</protein>
<dbReference type="InterPro" id="IPR032710">
    <property type="entry name" value="NTF2-like_dom_sf"/>
</dbReference>
<feature type="non-terminal residue" evidence="5">
    <location>
        <position position="1"/>
    </location>
</feature>
<dbReference type="CDD" id="cd00780">
    <property type="entry name" value="NTF2"/>
    <property type="match status" value="1"/>
</dbReference>
<evidence type="ECO:0000313" key="5">
    <source>
        <dbReference type="EMBL" id="KAJ3199112.1"/>
    </source>
</evidence>
<evidence type="ECO:0000256" key="2">
    <source>
        <dbReference type="ARBA" id="ARBA00026247"/>
    </source>
</evidence>
<dbReference type="PROSITE" id="PS50177">
    <property type="entry name" value="NTF2_DOMAIN"/>
    <property type="match status" value="1"/>
</dbReference>
<feature type="domain" description="NTF2" evidence="4">
    <location>
        <begin position="9"/>
        <end position="120"/>
    </location>
</feature>
<comment type="function">
    <text evidence="3">Has a role in nuclear-cytoplasmic transport of proteins and mRNAs.</text>
</comment>
<dbReference type="Pfam" id="PF02136">
    <property type="entry name" value="NTF2"/>
    <property type="match status" value="1"/>
</dbReference>
<organism evidence="5 6">
    <name type="scientific">Clydaea vesicula</name>
    <dbReference type="NCBI Taxonomy" id="447962"/>
    <lineage>
        <taxon>Eukaryota</taxon>
        <taxon>Fungi</taxon>
        <taxon>Fungi incertae sedis</taxon>
        <taxon>Chytridiomycota</taxon>
        <taxon>Chytridiomycota incertae sedis</taxon>
        <taxon>Chytridiomycetes</taxon>
        <taxon>Lobulomycetales</taxon>
        <taxon>Lobulomycetaceae</taxon>
        <taxon>Clydaea</taxon>
    </lineage>
</organism>
<name>A0AAD5TSU6_9FUNG</name>
<keyword evidence="6" id="KW-1185">Reference proteome</keyword>
<dbReference type="InterPro" id="IPR002075">
    <property type="entry name" value="NTF2_dom"/>
</dbReference>
<reference evidence="5" key="1">
    <citation type="submission" date="2020-05" db="EMBL/GenBank/DDBJ databases">
        <title>Phylogenomic resolution of chytrid fungi.</title>
        <authorList>
            <person name="Stajich J.E."/>
            <person name="Amses K."/>
            <person name="Simmons R."/>
            <person name="Seto K."/>
            <person name="Myers J."/>
            <person name="Bonds A."/>
            <person name="Quandt C.A."/>
            <person name="Barry K."/>
            <person name="Liu P."/>
            <person name="Grigoriev I."/>
            <person name="Longcore J.E."/>
            <person name="James T.Y."/>
        </authorList>
    </citation>
    <scope>NUCLEOTIDE SEQUENCE</scope>
    <source>
        <strain evidence="5">JEL0476</strain>
    </source>
</reference>
<dbReference type="EMBL" id="JADGJW010002186">
    <property type="protein sequence ID" value="KAJ3199112.1"/>
    <property type="molecule type" value="Genomic_DNA"/>
</dbReference>
<dbReference type="SUPFAM" id="SSF54427">
    <property type="entry name" value="NTF2-like"/>
    <property type="match status" value="1"/>
</dbReference>
<keyword evidence="1 3" id="KW-0963">Cytoplasm</keyword>
<dbReference type="PANTHER" id="PTHR12612">
    <property type="entry name" value="NUCLEAR TRANSPORT FACTOR 2"/>
    <property type="match status" value="1"/>
</dbReference>
<dbReference type="InterPro" id="IPR018222">
    <property type="entry name" value="Nuclear_transport_factor_2_euk"/>
</dbReference>
<keyword evidence="3" id="KW-0813">Transport</keyword>
<gene>
    <name evidence="5" type="primary">NTF2</name>
    <name evidence="5" type="ORF">HK099_003303</name>
</gene>
<proteinExistence type="predicted"/>
<dbReference type="InterPro" id="IPR045875">
    <property type="entry name" value="NTF2"/>
</dbReference>
<keyword evidence="3" id="KW-0539">Nucleus</keyword>
<dbReference type="Proteomes" id="UP001211065">
    <property type="component" value="Unassembled WGS sequence"/>
</dbReference>
<evidence type="ECO:0000313" key="6">
    <source>
        <dbReference type="Proteomes" id="UP001211065"/>
    </source>
</evidence>
<dbReference type="GO" id="GO:0006606">
    <property type="term" value="P:protein import into nucleus"/>
    <property type="evidence" value="ECO:0007669"/>
    <property type="project" value="UniProtKB-ARBA"/>
</dbReference>
<evidence type="ECO:0000256" key="1">
    <source>
        <dbReference type="ARBA" id="ARBA00022490"/>
    </source>
</evidence>
<dbReference type="Gene3D" id="3.10.450.50">
    <property type="match status" value="1"/>
</dbReference>
<feature type="non-terminal residue" evidence="5">
    <location>
        <position position="120"/>
    </location>
</feature>
<sequence>AGIEQVNQVAKAFTDFYYQAFDQNNRASLRGLYKDISMMTFETSQVQGIENIIAKLTSLPFTKIQRKIATLDAQPSNPTSGTILIMVTGQLLIDDEKNPQHFSQSFQLVPDGPGNYFIFN</sequence>
<comment type="subcellular location">
    <subcellularLocation>
        <location evidence="3">Cytoplasm</location>
    </subcellularLocation>
    <subcellularLocation>
        <location evidence="3">Nucleus</location>
    </subcellularLocation>
</comment>
<accession>A0AAD5TSU6</accession>
<keyword evidence="3" id="KW-0653">Protein transport</keyword>
<dbReference type="GO" id="GO:0051028">
    <property type="term" value="P:mRNA transport"/>
    <property type="evidence" value="ECO:0007669"/>
    <property type="project" value="UniProtKB-UniRule"/>
</dbReference>
<dbReference type="GO" id="GO:0005737">
    <property type="term" value="C:cytoplasm"/>
    <property type="evidence" value="ECO:0007669"/>
    <property type="project" value="UniProtKB-SubCell"/>
</dbReference>
<evidence type="ECO:0000259" key="4">
    <source>
        <dbReference type="PROSITE" id="PS50177"/>
    </source>
</evidence>
<dbReference type="FunFam" id="3.10.450.50:FF:000005">
    <property type="entry name" value="Nuclear transport factor 2"/>
    <property type="match status" value="1"/>
</dbReference>
<evidence type="ECO:0000256" key="3">
    <source>
        <dbReference type="RuleBase" id="RU369002"/>
    </source>
</evidence>